<feature type="transmembrane region" description="Helical" evidence="7">
    <location>
        <begin position="294"/>
        <end position="316"/>
    </location>
</feature>
<dbReference type="InterPro" id="IPR001851">
    <property type="entry name" value="ABC_transp_permease"/>
</dbReference>
<keyword evidence="3 7" id="KW-0812">Transmembrane</keyword>
<feature type="transmembrane region" description="Helical" evidence="7">
    <location>
        <begin position="246"/>
        <end position="264"/>
    </location>
</feature>
<feature type="transmembrane region" description="Helical" evidence="7">
    <location>
        <begin position="20"/>
        <end position="40"/>
    </location>
</feature>
<dbReference type="Proteomes" id="UP001596096">
    <property type="component" value="Unassembled WGS sequence"/>
</dbReference>
<feature type="transmembrane region" description="Helical" evidence="7">
    <location>
        <begin position="271"/>
        <end position="288"/>
    </location>
</feature>
<comment type="subcellular location">
    <subcellularLocation>
        <location evidence="1">Cell membrane</location>
        <topology evidence="1">Multi-pass membrane protein</topology>
    </subcellularLocation>
</comment>
<evidence type="ECO:0000256" key="2">
    <source>
        <dbReference type="ARBA" id="ARBA00022475"/>
    </source>
</evidence>
<accession>A0ABW1CBE4</accession>
<evidence type="ECO:0000313" key="8">
    <source>
        <dbReference type="EMBL" id="MFC5821928.1"/>
    </source>
</evidence>
<reference evidence="9" key="1">
    <citation type="journal article" date="2019" name="Int. J. Syst. Evol. Microbiol.">
        <title>The Global Catalogue of Microorganisms (GCM) 10K type strain sequencing project: providing services to taxonomists for standard genome sequencing and annotation.</title>
        <authorList>
            <consortium name="The Broad Institute Genomics Platform"/>
            <consortium name="The Broad Institute Genome Sequencing Center for Infectious Disease"/>
            <person name="Wu L."/>
            <person name="Ma J."/>
        </authorList>
    </citation>
    <scope>NUCLEOTIDE SEQUENCE [LARGE SCALE GENOMIC DNA]</scope>
    <source>
        <strain evidence="9">CGMCC 4.7106</strain>
    </source>
</reference>
<evidence type="ECO:0000313" key="9">
    <source>
        <dbReference type="Proteomes" id="UP001596096"/>
    </source>
</evidence>
<proteinExistence type="predicted"/>
<feature type="transmembrane region" description="Helical" evidence="7">
    <location>
        <begin position="167"/>
        <end position="189"/>
    </location>
</feature>
<name>A0ABW1CBE4_9ACTN</name>
<feature type="transmembrane region" description="Helical" evidence="7">
    <location>
        <begin position="47"/>
        <end position="73"/>
    </location>
</feature>
<evidence type="ECO:0000256" key="4">
    <source>
        <dbReference type="ARBA" id="ARBA00022989"/>
    </source>
</evidence>
<dbReference type="RefSeq" id="WP_219551398.1">
    <property type="nucleotide sequence ID" value="NZ_JAHKRN010000073.1"/>
</dbReference>
<dbReference type="PANTHER" id="PTHR30482">
    <property type="entry name" value="HIGH-AFFINITY BRANCHED-CHAIN AMINO ACID TRANSPORT SYSTEM PERMEASE"/>
    <property type="match status" value="1"/>
</dbReference>
<protein>
    <submittedName>
        <fullName evidence="8">Branched-chain amino acid ABC transporter permease</fullName>
    </submittedName>
</protein>
<evidence type="ECO:0000256" key="6">
    <source>
        <dbReference type="SAM" id="MobiDB-lite"/>
    </source>
</evidence>
<evidence type="ECO:0000256" key="3">
    <source>
        <dbReference type="ARBA" id="ARBA00022692"/>
    </source>
</evidence>
<keyword evidence="4 7" id="KW-1133">Transmembrane helix</keyword>
<feature type="transmembrane region" description="Helical" evidence="7">
    <location>
        <begin position="93"/>
        <end position="113"/>
    </location>
</feature>
<gene>
    <name evidence="8" type="ORF">ACFPUY_43180</name>
</gene>
<sequence length="342" mass="36541">MSSRLSALPRSLGRTNSWELWITIGLLLLLPMLMATDYALHIWTRMAIYVILLTGLNFINGMAGMISLAQAGFFGLGAYAAGIAAVRFDVPPVLALVIAPVVVTLAALLVGMMSMRLKEIYFKMATLGAGFVLFLLFGRMVELTGGPNGLVGIPPFSLFGFEFTEPIVKYGFVALLAIIGAIVAHNLLVSRTGRALRAYGASEPAALAAGASPFKLRLLAFGMSGFYAGVAGALEAFDSRFISPSTFDFMMAVLLVVALVLSGAGRMIGPILGALLLTGIEVFAADYADYEPLIMGVIFLIAIQLFPRGLAGELAARREDRRERAKREAAEQAKPDQEVVRA</sequence>
<dbReference type="CDD" id="cd06581">
    <property type="entry name" value="TM_PBP1_LivM_like"/>
    <property type="match status" value="1"/>
</dbReference>
<organism evidence="8 9">
    <name type="scientific">Nonomuraea harbinensis</name>
    <dbReference type="NCBI Taxonomy" id="1286938"/>
    <lineage>
        <taxon>Bacteria</taxon>
        <taxon>Bacillati</taxon>
        <taxon>Actinomycetota</taxon>
        <taxon>Actinomycetes</taxon>
        <taxon>Streptosporangiales</taxon>
        <taxon>Streptosporangiaceae</taxon>
        <taxon>Nonomuraea</taxon>
    </lineage>
</organism>
<comment type="caution">
    <text evidence="8">The sequence shown here is derived from an EMBL/GenBank/DDBJ whole genome shotgun (WGS) entry which is preliminary data.</text>
</comment>
<keyword evidence="2" id="KW-1003">Cell membrane</keyword>
<evidence type="ECO:0000256" key="7">
    <source>
        <dbReference type="SAM" id="Phobius"/>
    </source>
</evidence>
<keyword evidence="5 7" id="KW-0472">Membrane</keyword>
<feature type="transmembrane region" description="Helical" evidence="7">
    <location>
        <begin position="120"/>
        <end position="141"/>
    </location>
</feature>
<dbReference type="EMBL" id="JBHSNW010000043">
    <property type="protein sequence ID" value="MFC5821928.1"/>
    <property type="molecule type" value="Genomic_DNA"/>
</dbReference>
<dbReference type="Pfam" id="PF02653">
    <property type="entry name" value="BPD_transp_2"/>
    <property type="match status" value="1"/>
</dbReference>
<dbReference type="PANTHER" id="PTHR30482:SF10">
    <property type="entry name" value="HIGH-AFFINITY BRANCHED-CHAIN AMINO ACID TRANSPORT PROTEIN BRAE"/>
    <property type="match status" value="1"/>
</dbReference>
<evidence type="ECO:0000256" key="5">
    <source>
        <dbReference type="ARBA" id="ARBA00023136"/>
    </source>
</evidence>
<feature type="region of interest" description="Disordered" evidence="6">
    <location>
        <begin position="321"/>
        <end position="342"/>
    </location>
</feature>
<feature type="transmembrane region" description="Helical" evidence="7">
    <location>
        <begin position="216"/>
        <end position="234"/>
    </location>
</feature>
<keyword evidence="9" id="KW-1185">Reference proteome</keyword>
<evidence type="ECO:0000256" key="1">
    <source>
        <dbReference type="ARBA" id="ARBA00004651"/>
    </source>
</evidence>
<dbReference type="InterPro" id="IPR043428">
    <property type="entry name" value="LivM-like"/>
</dbReference>